<comment type="caution">
    <text evidence="4">The sequence shown here is derived from an EMBL/GenBank/DDBJ whole genome shotgun (WGS) entry which is preliminary data.</text>
</comment>
<dbReference type="InterPro" id="IPR036291">
    <property type="entry name" value="NAD(P)-bd_dom_sf"/>
</dbReference>
<evidence type="ECO:0000313" key="4">
    <source>
        <dbReference type="EMBL" id="GAA3884275.1"/>
    </source>
</evidence>
<organism evidence="4 5">
    <name type="scientific">Leifsonia kafniensis</name>
    <dbReference type="NCBI Taxonomy" id="475957"/>
    <lineage>
        <taxon>Bacteria</taxon>
        <taxon>Bacillati</taxon>
        <taxon>Actinomycetota</taxon>
        <taxon>Actinomycetes</taxon>
        <taxon>Micrococcales</taxon>
        <taxon>Microbacteriaceae</taxon>
        <taxon>Leifsonia</taxon>
    </lineage>
</organism>
<dbReference type="PRINTS" id="PR00080">
    <property type="entry name" value="SDRFAMILY"/>
</dbReference>
<evidence type="ECO:0000256" key="2">
    <source>
        <dbReference type="ARBA" id="ARBA00023002"/>
    </source>
</evidence>
<keyword evidence="2" id="KW-0560">Oxidoreductase</keyword>
<reference evidence="5" key="1">
    <citation type="journal article" date="2019" name="Int. J. Syst. Evol. Microbiol.">
        <title>The Global Catalogue of Microorganisms (GCM) 10K type strain sequencing project: providing services to taxonomists for standard genome sequencing and annotation.</title>
        <authorList>
            <consortium name="The Broad Institute Genomics Platform"/>
            <consortium name="The Broad Institute Genome Sequencing Center for Infectious Disease"/>
            <person name="Wu L."/>
            <person name="Ma J."/>
        </authorList>
    </citation>
    <scope>NUCLEOTIDE SEQUENCE [LARGE SCALE GENOMIC DNA]</scope>
    <source>
        <strain evidence="5">JCM 17021</strain>
    </source>
</reference>
<evidence type="ECO:0000256" key="3">
    <source>
        <dbReference type="RuleBase" id="RU000363"/>
    </source>
</evidence>
<protein>
    <submittedName>
        <fullName evidence="4">SDR family oxidoreductase</fullName>
    </submittedName>
</protein>
<dbReference type="Pfam" id="PF13561">
    <property type="entry name" value="adh_short_C2"/>
    <property type="match status" value="1"/>
</dbReference>
<dbReference type="PANTHER" id="PTHR24321">
    <property type="entry name" value="DEHYDROGENASES, SHORT CHAIN"/>
    <property type="match status" value="1"/>
</dbReference>
<gene>
    <name evidence="4" type="ORF">GCM10022381_28080</name>
</gene>
<dbReference type="PRINTS" id="PR00081">
    <property type="entry name" value="GDHRDH"/>
</dbReference>
<sequence length="270" mass="27959">MKLEGKVAFITGAASGIGLATAKLFAAEGASVVGVDLSADALAREFDLIPGSLGIALDIANSAEVDAAFVKLDKAFGRLDIVINAAGINAPNRAANEALIEANVASFHAARSGESFDPNFIGSTTDDDFRRVLEVNLFGQFYVIRAATPLLKRGGVGGAIVNISSAAALVGVPMPLYYPASKAGVLGMTRGAAAELAPFNIRVNAIAPAGVDTPLLRQQPEDFNEALISMQPLRRAAQPAEIAETLLFLSSDSGSFYTGQTLEPNGGIHM</sequence>
<proteinExistence type="inferred from homology"/>
<dbReference type="Proteomes" id="UP001501803">
    <property type="component" value="Unassembled WGS sequence"/>
</dbReference>
<name>A0ABP7KQ98_9MICO</name>
<dbReference type="InterPro" id="IPR002347">
    <property type="entry name" value="SDR_fam"/>
</dbReference>
<dbReference type="EMBL" id="BAABCN010000008">
    <property type="protein sequence ID" value="GAA3884275.1"/>
    <property type="molecule type" value="Genomic_DNA"/>
</dbReference>
<dbReference type="PANTHER" id="PTHR24321:SF8">
    <property type="entry name" value="ESTRADIOL 17-BETA-DEHYDROGENASE 8-RELATED"/>
    <property type="match status" value="1"/>
</dbReference>
<comment type="similarity">
    <text evidence="1 3">Belongs to the short-chain dehydrogenases/reductases (SDR) family.</text>
</comment>
<dbReference type="Pfam" id="PF00106">
    <property type="entry name" value="adh_short"/>
    <property type="match status" value="1"/>
</dbReference>
<evidence type="ECO:0000256" key="1">
    <source>
        <dbReference type="ARBA" id="ARBA00006484"/>
    </source>
</evidence>
<accession>A0ABP7KQ98</accession>
<dbReference type="Gene3D" id="3.40.50.720">
    <property type="entry name" value="NAD(P)-binding Rossmann-like Domain"/>
    <property type="match status" value="1"/>
</dbReference>
<evidence type="ECO:0000313" key="5">
    <source>
        <dbReference type="Proteomes" id="UP001501803"/>
    </source>
</evidence>
<dbReference type="SUPFAM" id="SSF51735">
    <property type="entry name" value="NAD(P)-binding Rossmann-fold domains"/>
    <property type="match status" value="1"/>
</dbReference>
<keyword evidence="5" id="KW-1185">Reference proteome</keyword>
<dbReference type="CDD" id="cd05233">
    <property type="entry name" value="SDR_c"/>
    <property type="match status" value="1"/>
</dbReference>
<dbReference type="RefSeq" id="WP_345067813.1">
    <property type="nucleotide sequence ID" value="NZ_BAABCN010000008.1"/>
</dbReference>